<reference evidence="2" key="1">
    <citation type="submission" date="2016-09" db="EMBL/GenBank/DDBJ databases">
        <authorList>
            <person name="Hebert L."/>
            <person name="Moumen B."/>
        </authorList>
    </citation>
    <scope>NUCLEOTIDE SEQUENCE [LARGE SCALE GENOMIC DNA]</scope>
    <source>
        <strain evidence="2">OVI</strain>
    </source>
</reference>
<comment type="caution">
    <text evidence="2">The sequence shown here is derived from an EMBL/GenBank/DDBJ whole genome shotgun (WGS) entry which is preliminary data.</text>
</comment>
<sequence length="172" mass="18742">MTDTTKGALKRSNTLFLSDAEQFVFDFGGSAGGRAVSPGSSHGSGGQPGEGDGEKGIEETDLANGRTGVVTPFSERERTAPVAPLDAEEVQRYFDKALKGGRRILLENVPLDEAIEKFQLGLRRYEEWLCNQANSRNRGDSSKSRGDPLNEGYRGKPGDVARDAKDRKRPRL</sequence>
<protein>
    <submittedName>
        <fullName evidence="2">Uncharacterized protein</fullName>
    </submittedName>
</protein>
<dbReference type="EMBL" id="CZPT02000501">
    <property type="protein sequence ID" value="SCU66123.1"/>
    <property type="molecule type" value="Genomic_DNA"/>
</dbReference>
<feature type="region of interest" description="Disordered" evidence="1">
    <location>
        <begin position="132"/>
        <end position="172"/>
    </location>
</feature>
<dbReference type="RefSeq" id="XP_067077609.1">
    <property type="nucleotide sequence ID" value="XM_067221508.1"/>
</dbReference>
<keyword evidence="3" id="KW-1185">Reference proteome</keyword>
<name>A0A1G4I2W7_TRYEQ</name>
<dbReference type="Proteomes" id="UP000195570">
    <property type="component" value="Unassembled WGS sequence"/>
</dbReference>
<evidence type="ECO:0000313" key="2">
    <source>
        <dbReference type="EMBL" id="SCU66123.1"/>
    </source>
</evidence>
<accession>A0A1G4I2W7</accession>
<dbReference type="AlphaFoldDB" id="A0A1G4I2W7"/>
<feature type="compositionally biased region" description="Basic and acidic residues" evidence="1">
    <location>
        <begin position="137"/>
        <end position="166"/>
    </location>
</feature>
<feature type="region of interest" description="Disordered" evidence="1">
    <location>
        <begin position="34"/>
        <end position="84"/>
    </location>
</feature>
<gene>
    <name evidence="2" type="ORF">TEOVI_000914100</name>
</gene>
<dbReference type="GeneID" id="92383075"/>
<evidence type="ECO:0000256" key="1">
    <source>
        <dbReference type="SAM" id="MobiDB-lite"/>
    </source>
</evidence>
<proteinExistence type="predicted"/>
<organism evidence="2 3">
    <name type="scientific">Trypanosoma equiperdum</name>
    <dbReference type="NCBI Taxonomy" id="5694"/>
    <lineage>
        <taxon>Eukaryota</taxon>
        <taxon>Discoba</taxon>
        <taxon>Euglenozoa</taxon>
        <taxon>Kinetoplastea</taxon>
        <taxon>Metakinetoplastina</taxon>
        <taxon>Trypanosomatida</taxon>
        <taxon>Trypanosomatidae</taxon>
        <taxon>Trypanosoma</taxon>
    </lineage>
</organism>
<evidence type="ECO:0000313" key="3">
    <source>
        <dbReference type="Proteomes" id="UP000195570"/>
    </source>
</evidence>
<dbReference type="VEuPathDB" id="TriTrypDB:TEOVI_000914100"/>